<dbReference type="RefSeq" id="WP_013325988.1">
    <property type="nucleotide sequence ID" value="NC_014506.1"/>
</dbReference>
<reference evidence="2" key="1">
    <citation type="journal article" date="2010" name="Stand. Genomic Sci.">
        <title>Complete genome sequence of Sulfurimonas autotrophica type strain (OK10).</title>
        <authorList>
            <person name="Sikorski J."/>
            <person name="Munk C."/>
            <person name="Lapidus A."/>
            <person name="Djao O."/>
            <person name="Lucas S."/>
            <person name="Glavina Del Rio T."/>
            <person name="Nolan M."/>
            <person name="Tice H."/>
            <person name="Han C."/>
            <person name="Cheng J."/>
            <person name="Tapia R."/>
            <person name="Goodwin L."/>
            <person name="Pitluck S."/>
            <person name="Liolios K."/>
            <person name="Ivanova N."/>
            <person name="Mavromatis K."/>
            <person name="Mikhailova N."/>
            <person name="Pati A."/>
            <person name="Sims D."/>
            <person name="Meincke L."/>
            <person name="Brettin T."/>
            <person name="Detter J."/>
            <person name="Chen A."/>
            <person name="Palaniappan K."/>
            <person name="Land M."/>
            <person name="Hauser L."/>
            <person name="Chang Y."/>
            <person name="Jeffries C."/>
            <person name="Rohde M."/>
            <person name="Lang E."/>
            <person name="Spring S."/>
            <person name="Goker M."/>
            <person name="Woyke T."/>
            <person name="Bristow J."/>
            <person name="Eisen J."/>
            <person name="Markowitz V."/>
            <person name="Hugenholtz P."/>
            <person name="Kyrpides N."/>
            <person name="Klenk H."/>
        </authorList>
    </citation>
    <scope>NUCLEOTIDE SEQUENCE [LARGE SCALE GENOMIC DNA]</scope>
    <source>
        <strain evidence="2">ATCC BAA-671 / DSM 16294 / JCM 11897 / OK10</strain>
    </source>
</reference>
<sequence length="132" mass="15286">MKIKIYKDLSAEVLPTPGNSKHSTLFVFETLKNGDSKITDGTQIYNFVELLSAFVSNQLHIDKEYQLDYKDARGSKGGYAAKIVSQQDQHFLRVIVDDKKYFFEKYECRIITKILNKILSKCTFNELTGYER</sequence>
<accession>E0UTC9</accession>
<gene>
    <name evidence="1" type="ordered locus">Saut_0183</name>
</gene>
<keyword evidence="2" id="KW-1185">Reference proteome</keyword>
<evidence type="ECO:0000313" key="1">
    <source>
        <dbReference type="EMBL" id="ADN08232.1"/>
    </source>
</evidence>
<name>E0UTC9_SULAO</name>
<dbReference type="HOGENOM" id="CLU_1916006_0_0_7"/>
<dbReference type="Proteomes" id="UP000007803">
    <property type="component" value="Chromosome"/>
</dbReference>
<organism evidence="1 2">
    <name type="scientific">Sulfurimonas autotrophica (strain ATCC BAA-671 / DSM 16294 / JCM 11897 / OK10)</name>
    <dbReference type="NCBI Taxonomy" id="563040"/>
    <lineage>
        <taxon>Bacteria</taxon>
        <taxon>Pseudomonadati</taxon>
        <taxon>Campylobacterota</taxon>
        <taxon>Epsilonproteobacteria</taxon>
        <taxon>Campylobacterales</taxon>
        <taxon>Sulfurimonadaceae</taxon>
        <taxon>Sulfurimonas</taxon>
    </lineage>
</organism>
<dbReference type="AlphaFoldDB" id="E0UTC9"/>
<proteinExistence type="predicted"/>
<evidence type="ECO:0000313" key="2">
    <source>
        <dbReference type="Proteomes" id="UP000007803"/>
    </source>
</evidence>
<protein>
    <submittedName>
        <fullName evidence="1">Uncharacterized protein</fullName>
    </submittedName>
</protein>
<dbReference type="EMBL" id="CP002205">
    <property type="protein sequence ID" value="ADN08232.1"/>
    <property type="molecule type" value="Genomic_DNA"/>
</dbReference>
<dbReference type="KEGG" id="sua:Saut_0183"/>
<dbReference type="STRING" id="563040.Saut_0183"/>